<gene>
    <name evidence="1" type="ORF">C8D95_101417</name>
</gene>
<evidence type="ECO:0008006" key="3">
    <source>
        <dbReference type="Google" id="ProtNLM"/>
    </source>
</evidence>
<reference evidence="1 2" key="1">
    <citation type="submission" date="2018-05" db="EMBL/GenBank/DDBJ databases">
        <title>Genomic Encyclopedia of Type Strains, Phase IV (KMG-IV): sequencing the most valuable type-strain genomes for metagenomic binning, comparative biology and taxonomic classification.</title>
        <authorList>
            <person name="Goeker M."/>
        </authorList>
    </citation>
    <scope>NUCLEOTIDE SEQUENCE [LARGE SCALE GENOMIC DNA]</scope>
    <source>
        <strain evidence="1 2">DSM 103371</strain>
    </source>
</reference>
<organism evidence="1 2">
    <name type="scientific">Silicimonas algicola</name>
    <dbReference type="NCBI Taxonomy" id="1826607"/>
    <lineage>
        <taxon>Bacteria</taxon>
        <taxon>Pseudomonadati</taxon>
        <taxon>Pseudomonadota</taxon>
        <taxon>Alphaproteobacteria</taxon>
        <taxon>Rhodobacterales</taxon>
        <taxon>Paracoccaceae</taxon>
    </lineage>
</organism>
<dbReference type="AlphaFoldDB" id="A0A316GDF7"/>
<sequence length="49" mass="5580">MTLIADLKKRAAYRRTVRALRNMPLDTALDLDIYRGDAKDIARRAVYGA</sequence>
<keyword evidence="2" id="KW-1185">Reference proteome</keyword>
<protein>
    <recommendedName>
        <fullName evidence="3">DUF1127 domain-containing protein</fullName>
    </recommendedName>
</protein>
<accession>A0A316GDF7</accession>
<comment type="caution">
    <text evidence="1">The sequence shown here is derived from an EMBL/GenBank/DDBJ whole genome shotgun (WGS) entry which is preliminary data.</text>
</comment>
<name>A0A316GDF7_9RHOB</name>
<evidence type="ECO:0000313" key="1">
    <source>
        <dbReference type="EMBL" id="PWK58603.1"/>
    </source>
</evidence>
<proteinExistence type="predicted"/>
<dbReference type="RefSeq" id="WP_164721562.1">
    <property type="nucleotide sequence ID" value="NZ_CP034588.1"/>
</dbReference>
<dbReference type="EMBL" id="QGGV01000001">
    <property type="protein sequence ID" value="PWK58603.1"/>
    <property type="molecule type" value="Genomic_DNA"/>
</dbReference>
<dbReference type="Proteomes" id="UP000245390">
    <property type="component" value="Unassembled WGS sequence"/>
</dbReference>
<evidence type="ECO:0000313" key="2">
    <source>
        <dbReference type="Proteomes" id="UP000245390"/>
    </source>
</evidence>